<proteinExistence type="predicted"/>
<name>A0A173R1E7_9FIRM</name>
<accession>A0A173R1E7</accession>
<dbReference type="AlphaFoldDB" id="A0A173R1E7"/>
<evidence type="ECO:0000313" key="2">
    <source>
        <dbReference type="Proteomes" id="UP000487649"/>
    </source>
</evidence>
<evidence type="ECO:0000313" key="1">
    <source>
        <dbReference type="EMBL" id="MTK19945.1"/>
    </source>
</evidence>
<dbReference type="EMBL" id="WMQE01000001">
    <property type="protein sequence ID" value="MTK19945.1"/>
    <property type="molecule type" value="Genomic_DNA"/>
</dbReference>
<gene>
    <name evidence="1" type="ORF">GMA92_00640</name>
</gene>
<dbReference type="OrthoDB" id="7060211at2"/>
<dbReference type="Proteomes" id="UP000487649">
    <property type="component" value="Unassembled WGS sequence"/>
</dbReference>
<reference evidence="1 2" key="1">
    <citation type="journal article" date="2019" name="Nat. Med.">
        <title>A library of human gut bacterial isolates paired with longitudinal multiomics data enables mechanistic microbiome research.</title>
        <authorList>
            <person name="Poyet M."/>
            <person name="Groussin M."/>
            <person name="Gibbons S.M."/>
            <person name="Avila-Pacheco J."/>
            <person name="Jiang X."/>
            <person name="Kearney S.M."/>
            <person name="Perrotta A.R."/>
            <person name="Berdy B."/>
            <person name="Zhao S."/>
            <person name="Lieberman T.D."/>
            <person name="Swanson P.K."/>
            <person name="Smith M."/>
            <person name="Roesemann S."/>
            <person name="Alexander J.E."/>
            <person name="Rich S.A."/>
            <person name="Livny J."/>
            <person name="Vlamakis H."/>
            <person name="Clish C."/>
            <person name="Bullock K."/>
            <person name="Deik A."/>
            <person name="Scott J."/>
            <person name="Pierce K.A."/>
            <person name="Xavier R.J."/>
            <person name="Alm E.J."/>
        </authorList>
    </citation>
    <scope>NUCLEOTIDE SEQUENCE [LARGE SCALE GENOMIC DNA]</scope>
    <source>
        <strain evidence="1 2">BIOML-A198</strain>
    </source>
</reference>
<dbReference type="GeneID" id="60060030"/>
<organism evidence="1 2">
    <name type="scientific">Turicibacter sanguinis</name>
    <dbReference type="NCBI Taxonomy" id="154288"/>
    <lineage>
        <taxon>Bacteria</taxon>
        <taxon>Bacillati</taxon>
        <taxon>Bacillota</taxon>
        <taxon>Erysipelotrichia</taxon>
        <taxon>Erysipelotrichales</taxon>
        <taxon>Turicibacteraceae</taxon>
        <taxon>Turicibacter</taxon>
    </lineage>
</organism>
<comment type="caution">
    <text evidence="1">The sequence shown here is derived from an EMBL/GenBank/DDBJ whole genome shotgun (WGS) entry which is preliminary data.</text>
</comment>
<dbReference type="RefSeq" id="WP_006783821.1">
    <property type="nucleotide sequence ID" value="NZ_CAJJOK010000017.1"/>
</dbReference>
<protein>
    <submittedName>
        <fullName evidence="1">Uncharacterized protein</fullName>
    </submittedName>
</protein>
<sequence>MNLYILVEDGKSGHKIIDNWIGNLMPSLTRVATVNEVTDQNYVIFSGLGYPRLLGTDPSSPSRNILGQTIETINRSHKFNYLLIFLDGDDEGVMARKQITINKIKNYPHALSCPYQIFVQNKCIETWLLGNRDYFPTSYSKAFAPFANHYNVAIQDPELMEKDNRGLVSTNALYHERYLRQMMQEVGLHYMKSRAHPVMYSLEFIEGLQKRVFETDDLRSLKEFFEFIQKLNDTTLAPNGQ</sequence>